<sequence>MEQDCVAALYRSLGRSIGVEFSSEDVSLLYHKMFHVPSNSDEAYTAMKKLYWDLQLQNIENVNILYEMDKPSIMDPHLLGCLHQSTDPNAFKKPHTSAQSVWETMLPWQQLKEEEGLEDLAEEALESGDMLRLAELPGAFRIYSDVLSGPRVSVQATCKQSTASRAGFPLATRWRGRAERRLDFSIATADRHTVLRNGCIKMLSQLHASLLIHNESQTPLEQTNSEPQLRPQPQIRAHAYGKPAAWSQQQLEDCALLLLSRLLVLQEVQASALLPMLKDTSAQHLRVLRDEYESELQTRGNTNLLQLLISEAPFTSGSVLIPKSSNEEKKAETQNMGAGPNEVLAVVSVRRADRELSEVQAADVTNRPQDVCTDCEAVVEEMPYLEILCVSNATSQTQRSLDAEAGSQEEEGGNATKSALTFKKQDSLITFAWSKPPEDDNGGEAEAADGGTGQSPDSESSLMTQVQASGSSSTTEFTQCSEETSGESHDEEMKPTLLQSGSTGHHDMESAEKQCSTEGQVQERLSIIQSRKAEEDLLGLKHTDRLRHLTQDLPQEDKQQQKTVVRERLEQLRRERSYVLQSKRDRNTAGFKELLGPVALHNTETEDGTD</sequence>
<feature type="region of interest" description="Disordered" evidence="1">
    <location>
        <begin position="433"/>
        <end position="521"/>
    </location>
</feature>
<protein>
    <submittedName>
        <fullName evidence="2">Uncharacterized protein</fullName>
    </submittedName>
</protein>
<accession>A0A6A4TDC0</accession>
<comment type="caution">
    <text evidence="2">The sequence shown here is derived from an EMBL/GenBank/DDBJ whole genome shotgun (WGS) entry which is preliminary data.</text>
</comment>
<dbReference type="AlphaFoldDB" id="A0A6A4TDC0"/>
<organism evidence="2 3">
    <name type="scientific">Scophthalmus maximus</name>
    <name type="common">Turbot</name>
    <name type="synonym">Psetta maxima</name>
    <dbReference type="NCBI Taxonomy" id="52904"/>
    <lineage>
        <taxon>Eukaryota</taxon>
        <taxon>Metazoa</taxon>
        <taxon>Chordata</taxon>
        <taxon>Craniata</taxon>
        <taxon>Vertebrata</taxon>
        <taxon>Euteleostomi</taxon>
        <taxon>Actinopterygii</taxon>
        <taxon>Neopterygii</taxon>
        <taxon>Teleostei</taxon>
        <taxon>Neoteleostei</taxon>
        <taxon>Acanthomorphata</taxon>
        <taxon>Carangaria</taxon>
        <taxon>Pleuronectiformes</taxon>
        <taxon>Pleuronectoidei</taxon>
        <taxon>Scophthalmidae</taxon>
        <taxon>Scophthalmus</taxon>
    </lineage>
</organism>
<dbReference type="Proteomes" id="UP000438429">
    <property type="component" value="Unassembled WGS sequence"/>
</dbReference>
<name>A0A6A4TDC0_SCOMX</name>
<evidence type="ECO:0000313" key="3">
    <source>
        <dbReference type="Proteomes" id="UP000438429"/>
    </source>
</evidence>
<proteinExistence type="predicted"/>
<dbReference type="EMBL" id="VEVO01000006">
    <property type="protein sequence ID" value="KAF0041174.1"/>
    <property type="molecule type" value="Genomic_DNA"/>
</dbReference>
<evidence type="ECO:0000313" key="2">
    <source>
        <dbReference type="EMBL" id="KAF0041174.1"/>
    </source>
</evidence>
<gene>
    <name evidence="2" type="ORF">F2P81_007072</name>
</gene>
<feature type="compositionally biased region" description="Polar residues" evidence="1">
    <location>
        <begin position="454"/>
        <end position="483"/>
    </location>
</feature>
<evidence type="ECO:0000256" key="1">
    <source>
        <dbReference type="SAM" id="MobiDB-lite"/>
    </source>
</evidence>
<reference evidence="2 3" key="1">
    <citation type="submission" date="2019-06" db="EMBL/GenBank/DDBJ databases">
        <title>Draft genomes of female and male turbot (Scophthalmus maximus).</title>
        <authorList>
            <person name="Xu H."/>
            <person name="Xu X.-W."/>
            <person name="Shao C."/>
            <person name="Chen S."/>
        </authorList>
    </citation>
    <scope>NUCLEOTIDE SEQUENCE [LARGE SCALE GENOMIC DNA]</scope>
    <source>
        <strain evidence="2">Ysfricsl-2016a</strain>
        <tissue evidence="2">Blood</tissue>
    </source>
</reference>
<feature type="region of interest" description="Disordered" evidence="1">
    <location>
        <begin position="400"/>
        <end position="421"/>
    </location>
</feature>